<dbReference type="InterPro" id="IPR000210">
    <property type="entry name" value="BTB/POZ_dom"/>
</dbReference>
<dbReference type="VEuPathDB" id="FungiDB:ASPVEDRAFT_54947"/>
<dbReference type="Pfam" id="PF12796">
    <property type="entry name" value="Ank_2"/>
    <property type="match status" value="1"/>
</dbReference>
<dbReference type="Gene3D" id="1.25.40.20">
    <property type="entry name" value="Ankyrin repeat-containing domain"/>
    <property type="match status" value="1"/>
</dbReference>
<gene>
    <name evidence="5" type="ORF">ASPVEDRAFT_54947</name>
</gene>
<dbReference type="GeneID" id="63730510"/>
<dbReference type="InterPro" id="IPR044515">
    <property type="entry name" value="ABTB1"/>
</dbReference>
<dbReference type="OrthoDB" id="684045at2759"/>
<dbReference type="InterPro" id="IPR036770">
    <property type="entry name" value="Ankyrin_rpt-contain_sf"/>
</dbReference>
<dbReference type="Proteomes" id="UP000184073">
    <property type="component" value="Unassembled WGS sequence"/>
</dbReference>
<evidence type="ECO:0000259" key="4">
    <source>
        <dbReference type="PROSITE" id="PS50097"/>
    </source>
</evidence>
<dbReference type="FunFam" id="1.25.40.20:FF:000248">
    <property type="entry name" value="Ankyrin repeat and BTB/POZ domain protein"/>
    <property type="match status" value="1"/>
</dbReference>
<reference evidence="6" key="1">
    <citation type="journal article" date="2017" name="Genome Biol.">
        <title>Comparative genomics reveals high biological diversity and specific adaptations in the industrially and medically important fungal genus Aspergillus.</title>
        <authorList>
            <person name="de Vries R.P."/>
            <person name="Riley R."/>
            <person name="Wiebenga A."/>
            <person name="Aguilar-Osorio G."/>
            <person name="Amillis S."/>
            <person name="Uchima C.A."/>
            <person name="Anderluh G."/>
            <person name="Asadollahi M."/>
            <person name="Askin M."/>
            <person name="Barry K."/>
            <person name="Battaglia E."/>
            <person name="Bayram O."/>
            <person name="Benocci T."/>
            <person name="Braus-Stromeyer S.A."/>
            <person name="Caldana C."/>
            <person name="Canovas D."/>
            <person name="Cerqueira G.C."/>
            <person name="Chen F."/>
            <person name="Chen W."/>
            <person name="Choi C."/>
            <person name="Clum A."/>
            <person name="Dos Santos R.A."/>
            <person name="Damasio A.R."/>
            <person name="Diallinas G."/>
            <person name="Emri T."/>
            <person name="Fekete E."/>
            <person name="Flipphi M."/>
            <person name="Freyberg S."/>
            <person name="Gallo A."/>
            <person name="Gournas C."/>
            <person name="Habgood R."/>
            <person name="Hainaut M."/>
            <person name="Harispe M.L."/>
            <person name="Henrissat B."/>
            <person name="Hilden K.S."/>
            <person name="Hope R."/>
            <person name="Hossain A."/>
            <person name="Karabika E."/>
            <person name="Karaffa L."/>
            <person name="Karanyi Z."/>
            <person name="Krasevec N."/>
            <person name="Kuo A."/>
            <person name="Kusch H."/>
            <person name="LaButti K."/>
            <person name="Lagendijk E.L."/>
            <person name="Lapidus A."/>
            <person name="Levasseur A."/>
            <person name="Lindquist E."/>
            <person name="Lipzen A."/>
            <person name="Logrieco A.F."/>
            <person name="MacCabe A."/>
            <person name="Maekelae M.R."/>
            <person name="Malavazi I."/>
            <person name="Melin P."/>
            <person name="Meyer V."/>
            <person name="Mielnichuk N."/>
            <person name="Miskei M."/>
            <person name="Molnar A.P."/>
            <person name="Mule G."/>
            <person name="Ngan C.Y."/>
            <person name="Orejas M."/>
            <person name="Orosz E."/>
            <person name="Ouedraogo J.P."/>
            <person name="Overkamp K.M."/>
            <person name="Park H.-S."/>
            <person name="Perrone G."/>
            <person name="Piumi F."/>
            <person name="Punt P.J."/>
            <person name="Ram A.F."/>
            <person name="Ramon A."/>
            <person name="Rauscher S."/>
            <person name="Record E."/>
            <person name="Riano-Pachon D.M."/>
            <person name="Robert V."/>
            <person name="Roehrig J."/>
            <person name="Ruller R."/>
            <person name="Salamov A."/>
            <person name="Salih N.S."/>
            <person name="Samson R.A."/>
            <person name="Sandor E."/>
            <person name="Sanguinetti M."/>
            <person name="Schuetze T."/>
            <person name="Sepcic K."/>
            <person name="Shelest E."/>
            <person name="Sherlock G."/>
            <person name="Sophianopoulou V."/>
            <person name="Squina F.M."/>
            <person name="Sun H."/>
            <person name="Susca A."/>
            <person name="Todd R.B."/>
            <person name="Tsang A."/>
            <person name="Unkles S.E."/>
            <person name="van de Wiele N."/>
            <person name="van Rossen-Uffink D."/>
            <person name="Oliveira J.V."/>
            <person name="Vesth T.C."/>
            <person name="Visser J."/>
            <person name="Yu J.-H."/>
            <person name="Zhou M."/>
            <person name="Andersen M.R."/>
            <person name="Archer D.B."/>
            <person name="Baker S.E."/>
            <person name="Benoit I."/>
            <person name="Brakhage A.A."/>
            <person name="Braus G.H."/>
            <person name="Fischer R."/>
            <person name="Frisvad J.C."/>
            <person name="Goldman G.H."/>
            <person name="Houbraken J."/>
            <person name="Oakley B."/>
            <person name="Pocsi I."/>
            <person name="Scazzocchio C."/>
            <person name="Seiboth B."/>
            <person name="vanKuyk P.A."/>
            <person name="Wortman J."/>
            <person name="Dyer P.S."/>
            <person name="Grigoriev I.V."/>
        </authorList>
    </citation>
    <scope>NUCLEOTIDE SEQUENCE [LARGE SCALE GENOMIC DNA]</scope>
    <source>
        <strain evidence="6">CBS 583.65</strain>
    </source>
</reference>
<dbReference type="SMART" id="SM00225">
    <property type="entry name" value="BTB"/>
    <property type="match status" value="2"/>
</dbReference>
<evidence type="ECO:0000313" key="5">
    <source>
        <dbReference type="EMBL" id="OJJ04851.1"/>
    </source>
</evidence>
<evidence type="ECO:0000256" key="2">
    <source>
        <dbReference type="ARBA" id="ARBA00023043"/>
    </source>
</evidence>
<evidence type="ECO:0000256" key="1">
    <source>
        <dbReference type="ARBA" id="ARBA00022737"/>
    </source>
</evidence>
<dbReference type="PROSITE" id="PS50088">
    <property type="entry name" value="ANK_REPEAT"/>
    <property type="match status" value="1"/>
</dbReference>
<dbReference type="PROSITE" id="PS50097">
    <property type="entry name" value="BTB"/>
    <property type="match status" value="2"/>
</dbReference>
<dbReference type="SUPFAM" id="SSF48403">
    <property type="entry name" value="Ankyrin repeat"/>
    <property type="match status" value="1"/>
</dbReference>
<keyword evidence="6" id="KW-1185">Reference proteome</keyword>
<dbReference type="FunFam" id="3.30.710.10:FF:000183">
    <property type="entry name" value="Ankyrin repeat and BTB/POZ domain protein"/>
    <property type="match status" value="1"/>
</dbReference>
<dbReference type="RefSeq" id="XP_040670613.1">
    <property type="nucleotide sequence ID" value="XM_040814999.1"/>
</dbReference>
<dbReference type="CDD" id="cd18497">
    <property type="entry name" value="BACK_ABTB1_BPOZ"/>
    <property type="match status" value="1"/>
</dbReference>
<dbReference type="EMBL" id="KV878132">
    <property type="protein sequence ID" value="OJJ04851.1"/>
    <property type="molecule type" value="Genomic_DNA"/>
</dbReference>
<dbReference type="STRING" id="1036611.A0A1L9PTL6"/>
<evidence type="ECO:0000313" key="6">
    <source>
        <dbReference type="Proteomes" id="UP000184073"/>
    </source>
</evidence>
<dbReference type="InterPro" id="IPR011333">
    <property type="entry name" value="SKP1/BTB/POZ_sf"/>
</dbReference>
<dbReference type="CDD" id="cd18186">
    <property type="entry name" value="BTB_POZ_ZBTB_KLHL-like"/>
    <property type="match status" value="1"/>
</dbReference>
<sequence>MGDNTVLRKDQLEISLHNEKKLIKEGAIIDDNPLDLSEPFRQLCESCRKGDLKVCQEKITEGVNINARDHYDYTPLILASLCGHYEVAQLLLESGALCERDTFQGERCLYNALNDRIRNLLLEYDYSKSTDPLQPLAAHTASLLVREQPKTSDIEVATGEETLYLHKFILAARSPYFYQKLQASPETTTWKLPSTIPPQAFGTAIKYLYLGEPPRDLRSGPGTGFTESEVFAGIDKIAKYLEINSLVDSIIDAGDRRLARQRRTTEIARGRDQLEGWFRENVLKHKIEIETSKVGEVKWDHNNPVFADVLLQADEIFEDDLDGETTGTTGASEARSILFPCHRAMLLRSEFFQTMFNSPFREAHMKEHLHIIPVDCSPDVLEIILTFLYAERADFPLDIAVEVLFAADMLFIEKLKTKAAVLISTLGSGNMSQAEATRTKGDVDDDIDIYGIIRAGWMTRVQRLEEFAARYLAYRLEAYIDSPEFAELIQESASRIQGRQETDSIELLDDIRFYLNERFRLRFDDAGIEEMMEETAQQQAADQKLGDEGIEKVTSGVEEIHISSNGHPHPDGEGLPERLAPAPANGQNHGSIIKTLDGAVVEDEISKDAINYQILMEKLDQILESLNLDA</sequence>
<dbReference type="SUPFAM" id="SSF54695">
    <property type="entry name" value="POZ domain"/>
    <property type="match status" value="2"/>
</dbReference>
<dbReference type="PANTHER" id="PTHR46231:SF1">
    <property type="entry name" value="ANKYRIN REPEAT AND BTB_POZ DOMAIN-CONTAINING PROTEIN 1"/>
    <property type="match status" value="1"/>
</dbReference>
<feature type="domain" description="BTB" evidence="4">
    <location>
        <begin position="152"/>
        <end position="212"/>
    </location>
</feature>
<dbReference type="GO" id="GO:0000151">
    <property type="term" value="C:ubiquitin ligase complex"/>
    <property type="evidence" value="ECO:0007669"/>
    <property type="project" value="TreeGrafter"/>
</dbReference>
<dbReference type="InterPro" id="IPR002110">
    <property type="entry name" value="Ankyrin_rpt"/>
</dbReference>
<dbReference type="PROSITE" id="PS50297">
    <property type="entry name" value="ANK_REP_REGION"/>
    <property type="match status" value="1"/>
</dbReference>
<feature type="domain" description="BTB" evidence="4">
    <location>
        <begin position="307"/>
        <end position="397"/>
    </location>
</feature>
<dbReference type="GO" id="GO:0005737">
    <property type="term" value="C:cytoplasm"/>
    <property type="evidence" value="ECO:0007669"/>
    <property type="project" value="TreeGrafter"/>
</dbReference>
<dbReference type="Pfam" id="PF00651">
    <property type="entry name" value="BTB"/>
    <property type="match status" value="2"/>
</dbReference>
<proteinExistence type="predicted"/>
<keyword evidence="2 3" id="KW-0040">ANK repeat</keyword>
<protein>
    <recommendedName>
        <fullName evidence="4">BTB domain-containing protein</fullName>
    </recommendedName>
</protein>
<feature type="repeat" description="ANK" evidence="3">
    <location>
        <begin position="71"/>
        <end position="96"/>
    </location>
</feature>
<dbReference type="Gene3D" id="3.30.710.10">
    <property type="entry name" value="Potassium Channel Kv1.1, Chain A"/>
    <property type="match status" value="2"/>
</dbReference>
<organism evidence="5 6">
    <name type="scientific">Aspergillus versicolor CBS 583.65</name>
    <dbReference type="NCBI Taxonomy" id="1036611"/>
    <lineage>
        <taxon>Eukaryota</taxon>
        <taxon>Fungi</taxon>
        <taxon>Dikarya</taxon>
        <taxon>Ascomycota</taxon>
        <taxon>Pezizomycotina</taxon>
        <taxon>Eurotiomycetes</taxon>
        <taxon>Eurotiomycetidae</taxon>
        <taxon>Eurotiales</taxon>
        <taxon>Aspergillaceae</taxon>
        <taxon>Aspergillus</taxon>
        <taxon>Aspergillus subgen. Nidulantes</taxon>
    </lineage>
</organism>
<keyword evidence="1" id="KW-0677">Repeat</keyword>
<dbReference type="SMART" id="SM00248">
    <property type="entry name" value="ANK"/>
    <property type="match status" value="1"/>
</dbReference>
<dbReference type="AlphaFoldDB" id="A0A1L9PTL6"/>
<evidence type="ECO:0000256" key="3">
    <source>
        <dbReference type="PROSITE-ProRule" id="PRU00023"/>
    </source>
</evidence>
<accession>A0A1L9PTL6</accession>
<name>A0A1L9PTL6_ASPVE</name>
<dbReference type="PANTHER" id="PTHR46231">
    <property type="entry name" value="ANKYRIN REPEAT AND BTB/POZ DOMAIN-CONTAINING PROTEIN 1"/>
    <property type="match status" value="1"/>
</dbReference>